<dbReference type="AlphaFoldDB" id="A0A928ZA22"/>
<keyword evidence="3" id="KW-1185">Reference proteome</keyword>
<name>A0A928ZA22_9CYAN</name>
<keyword evidence="1" id="KW-1133">Transmembrane helix</keyword>
<dbReference type="EMBL" id="JADEXN010000343">
    <property type="protein sequence ID" value="MBE9042369.1"/>
    <property type="molecule type" value="Genomic_DNA"/>
</dbReference>
<proteinExistence type="predicted"/>
<organism evidence="2 3">
    <name type="scientific">Zarconia navalis LEGE 11467</name>
    <dbReference type="NCBI Taxonomy" id="1828826"/>
    <lineage>
        <taxon>Bacteria</taxon>
        <taxon>Bacillati</taxon>
        <taxon>Cyanobacteriota</taxon>
        <taxon>Cyanophyceae</taxon>
        <taxon>Oscillatoriophycideae</taxon>
        <taxon>Oscillatoriales</taxon>
        <taxon>Oscillatoriales incertae sedis</taxon>
        <taxon>Zarconia</taxon>
        <taxon>Zarconia navalis</taxon>
    </lineage>
</organism>
<keyword evidence="1" id="KW-0812">Transmembrane</keyword>
<dbReference type="Pfam" id="PF11353">
    <property type="entry name" value="DUF3153"/>
    <property type="match status" value="1"/>
</dbReference>
<evidence type="ECO:0000313" key="3">
    <source>
        <dbReference type="Proteomes" id="UP000621799"/>
    </source>
</evidence>
<protein>
    <submittedName>
        <fullName evidence="2">DUF3153 domain-containing protein</fullName>
    </submittedName>
</protein>
<dbReference type="InterPro" id="IPR021499">
    <property type="entry name" value="DUF3153"/>
</dbReference>
<dbReference type="Proteomes" id="UP000621799">
    <property type="component" value="Unassembled WGS sequence"/>
</dbReference>
<feature type="transmembrane region" description="Helical" evidence="1">
    <location>
        <begin position="222"/>
        <end position="245"/>
    </location>
</feature>
<gene>
    <name evidence="2" type="ORF">IQ235_16470</name>
</gene>
<keyword evidence="1" id="KW-0472">Membrane</keyword>
<accession>A0A928ZA22</accession>
<dbReference type="PROSITE" id="PS51257">
    <property type="entry name" value="PROKAR_LIPOPROTEIN"/>
    <property type="match status" value="1"/>
</dbReference>
<evidence type="ECO:0000313" key="2">
    <source>
        <dbReference type="EMBL" id="MBE9042369.1"/>
    </source>
</evidence>
<reference evidence="2" key="1">
    <citation type="submission" date="2020-10" db="EMBL/GenBank/DDBJ databases">
        <authorList>
            <person name="Castelo-Branco R."/>
            <person name="Eusebio N."/>
            <person name="Adriana R."/>
            <person name="Vieira A."/>
            <person name="Brugerolle De Fraissinette N."/>
            <person name="Rezende De Castro R."/>
            <person name="Schneider M.P."/>
            <person name="Vasconcelos V."/>
            <person name="Leao P.N."/>
        </authorList>
    </citation>
    <scope>NUCLEOTIDE SEQUENCE</scope>
    <source>
        <strain evidence="2">LEGE 11467</strain>
    </source>
</reference>
<evidence type="ECO:0000256" key="1">
    <source>
        <dbReference type="SAM" id="Phobius"/>
    </source>
</evidence>
<sequence>MEKVHRWLRRVRLLLLVPIALLGLSGCVRYDVGVNFDSQTHGTIVQQIELSERLANLSAGTVQDWLDSIEQRARHLHGKTKRTTDREILVTIPFNNGAELVEKFNGFFNPEEDSSQAGERDGSQLPKLASHLSLKQYNWIFALHDRLSLDLDLRALGTISDGDRVIVTPDSIVDLSFQLNTPWGATRVQADGKKIDLASDTDDRQLAWHLEAGQLNHLEAVFWVPSPIGIGTALIVALVIAGNFLKYRLLPAWGLDRRPRNPRRPQTP</sequence>
<comment type="caution">
    <text evidence="2">The sequence shown here is derived from an EMBL/GenBank/DDBJ whole genome shotgun (WGS) entry which is preliminary data.</text>
</comment>